<sequence length="107" mass="12422">MNRSLIKSPQWNDMSVSGGVRKTQEDKNIDAIVKTDYYSKQIEELKRKKENMINIIIQNTGLCESHVLIKTIESEDSYQAMEKLDIGNRNKYFKILNDGKKSLELIL</sequence>
<dbReference type="InterPro" id="IPR010861">
    <property type="entry name" value="DUF1492"/>
</dbReference>
<name>A0A7V9WT32_STRPO</name>
<organism evidence="1 2">
    <name type="scientific">Streptococcus porcinus</name>
    <dbReference type="NCBI Taxonomy" id="1340"/>
    <lineage>
        <taxon>Bacteria</taxon>
        <taxon>Bacillati</taxon>
        <taxon>Bacillota</taxon>
        <taxon>Bacilli</taxon>
        <taxon>Lactobacillales</taxon>
        <taxon>Streptococcaceae</taxon>
        <taxon>Streptococcus</taxon>
    </lineage>
</organism>
<protein>
    <submittedName>
        <fullName evidence="1">DUF1492 domain-containing protein</fullName>
    </submittedName>
</protein>
<dbReference type="Pfam" id="PF07374">
    <property type="entry name" value="DUF1492"/>
    <property type="match status" value="1"/>
</dbReference>
<evidence type="ECO:0000313" key="1">
    <source>
        <dbReference type="EMBL" id="MBA2796571.1"/>
    </source>
</evidence>
<evidence type="ECO:0000313" key="2">
    <source>
        <dbReference type="Proteomes" id="UP000524462"/>
    </source>
</evidence>
<dbReference type="Proteomes" id="UP000524462">
    <property type="component" value="Unassembled WGS sequence"/>
</dbReference>
<reference evidence="1 2" key="1">
    <citation type="submission" date="2020-07" db="EMBL/GenBank/DDBJ databases">
        <title>Molecular and genomic characterization of Streptococcus porcinus isolated from diseased swine in Brazil.</title>
        <authorList>
            <person name="Moreno L.Z."/>
            <person name="Matajira C.E.C."/>
            <person name="Poor A.P."/>
            <person name="Dutra M.C."/>
            <person name="Moreno A.M."/>
        </authorList>
    </citation>
    <scope>NUCLEOTIDE SEQUENCE [LARGE SCALE GENOMIC DNA]</scope>
    <source>
        <strain evidence="1 2">SP0816-2</strain>
    </source>
</reference>
<comment type="caution">
    <text evidence="1">The sequence shown here is derived from an EMBL/GenBank/DDBJ whole genome shotgun (WGS) entry which is preliminary data.</text>
</comment>
<accession>A0A7V9WT32</accession>
<dbReference type="AlphaFoldDB" id="A0A7V9WT32"/>
<proteinExistence type="predicted"/>
<dbReference type="EMBL" id="JACEGE010000024">
    <property type="protein sequence ID" value="MBA2796571.1"/>
    <property type="molecule type" value="Genomic_DNA"/>
</dbReference>
<gene>
    <name evidence="1" type="ORF">H1B29_08775</name>
</gene>